<feature type="region of interest" description="Disordered" evidence="1">
    <location>
        <begin position="1"/>
        <end position="20"/>
    </location>
</feature>
<gene>
    <name evidence="2" type="ORF">B296_00052444</name>
</gene>
<feature type="compositionally biased region" description="Basic residues" evidence="1">
    <location>
        <begin position="63"/>
        <end position="76"/>
    </location>
</feature>
<feature type="compositionally biased region" description="Pro residues" evidence="1">
    <location>
        <begin position="1"/>
        <end position="11"/>
    </location>
</feature>
<comment type="caution">
    <text evidence="2">The sequence shown here is derived from an EMBL/GenBank/DDBJ whole genome shotgun (WGS) entry which is preliminary data.</text>
</comment>
<feature type="region of interest" description="Disordered" evidence="1">
    <location>
        <begin position="27"/>
        <end position="97"/>
    </location>
</feature>
<feature type="compositionally biased region" description="Basic and acidic residues" evidence="1">
    <location>
        <begin position="77"/>
        <end position="97"/>
    </location>
</feature>
<protein>
    <submittedName>
        <fullName evidence="2">Uncharacterized protein</fullName>
    </submittedName>
</protein>
<dbReference type="EMBL" id="AMZH03015133">
    <property type="protein sequence ID" value="RRT46532.1"/>
    <property type="molecule type" value="Genomic_DNA"/>
</dbReference>
<accession>A0A426Y457</accession>
<dbReference type="PANTHER" id="PTHR34660:SF3">
    <property type="entry name" value="RRM DOMAIN-CONTAINING PROTEIN"/>
    <property type="match status" value="1"/>
</dbReference>
<proteinExistence type="predicted"/>
<dbReference type="AlphaFoldDB" id="A0A426Y457"/>
<dbReference type="Proteomes" id="UP000287651">
    <property type="component" value="Unassembled WGS sequence"/>
</dbReference>
<name>A0A426Y457_ENSVE</name>
<sequence length="126" mass="15098">MSRCFPYPPPGYEKKVKNDARSDYVYLLAKEKHKEKKHKKENRDTEKREGKTGRDKDRMKDKHKEKKNRREKHKGKKKEEDRDKVVRGTHYDKIEKPIQCHHKNRMEAAGKLNILSITNLLSCTVR</sequence>
<evidence type="ECO:0000313" key="2">
    <source>
        <dbReference type="EMBL" id="RRT46532.1"/>
    </source>
</evidence>
<feature type="compositionally biased region" description="Basic and acidic residues" evidence="1">
    <location>
        <begin position="41"/>
        <end position="62"/>
    </location>
</feature>
<evidence type="ECO:0000256" key="1">
    <source>
        <dbReference type="SAM" id="MobiDB-lite"/>
    </source>
</evidence>
<evidence type="ECO:0000313" key="3">
    <source>
        <dbReference type="Proteomes" id="UP000287651"/>
    </source>
</evidence>
<organism evidence="2 3">
    <name type="scientific">Ensete ventricosum</name>
    <name type="common">Abyssinian banana</name>
    <name type="synonym">Musa ensete</name>
    <dbReference type="NCBI Taxonomy" id="4639"/>
    <lineage>
        <taxon>Eukaryota</taxon>
        <taxon>Viridiplantae</taxon>
        <taxon>Streptophyta</taxon>
        <taxon>Embryophyta</taxon>
        <taxon>Tracheophyta</taxon>
        <taxon>Spermatophyta</taxon>
        <taxon>Magnoliopsida</taxon>
        <taxon>Liliopsida</taxon>
        <taxon>Zingiberales</taxon>
        <taxon>Musaceae</taxon>
        <taxon>Ensete</taxon>
    </lineage>
</organism>
<reference evidence="2 3" key="1">
    <citation type="journal article" date="2014" name="Agronomy (Basel)">
        <title>A Draft Genome Sequence for Ensete ventricosum, the Drought-Tolerant Tree Against Hunger.</title>
        <authorList>
            <person name="Harrison J."/>
            <person name="Moore K.A."/>
            <person name="Paszkiewicz K."/>
            <person name="Jones T."/>
            <person name="Grant M."/>
            <person name="Ambacheew D."/>
            <person name="Muzemil S."/>
            <person name="Studholme D.J."/>
        </authorList>
    </citation>
    <scope>NUCLEOTIDE SEQUENCE [LARGE SCALE GENOMIC DNA]</scope>
</reference>
<feature type="compositionally biased region" description="Basic residues" evidence="1">
    <location>
        <begin position="31"/>
        <end position="40"/>
    </location>
</feature>
<dbReference type="PANTHER" id="PTHR34660">
    <property type="entry name" value="MYB-LIKE PROTEIN X"/>
    <property type="match status" value="1"/>
</dbReference>